<feature type="region of interest" description="Disordered" evidence="1">
    <location>
        <begin position="1"/>
        <end position="31"/>
    </location>
</feature>
<sequence>MATKANKQKSVKEHAKLAGNKGGKGKPRKDFIGSELRDKVVKAVLAVYEVPNEDDLEDMSKRRYSDARQGAVVAFKQSGDFADRVVGNQLGMSLGSTGNAIRSARKLTGEKKKKLERLLSILANEKPAEEEYGSAPESPVAETKSATSVTGEAKETTAEQTEAQQVAKVQSAVREVFCGINDIFSYDAHELVSDAHGAFLYVILVRYLYIPRSSYENMGVNGFDVDCLIGQATIKYHTNEGFRAKVDQVLTLLPALSAT</sequence>
<gene>
    <name evidence="2" type="ORF">COV91_00280</name>
</gene>
<organism evidence="2 3">
    <name type="scientific">Candidatus Taylorbacteria bacterium CG11_big_fil_rev_8_21_14_0_20_46_11</name>
    <dbReference type="NCBI Taxonomy" id="1975025"/>
    <lineage>
        <taxon>Bacteria</taxon>
        <taxon>Candidatus Tayloriibacteriota</taxon>
    </lineage>
</organism>
<comment type="caution">
    <text evidence="2">The sequence shown here is derived from an EMBL/GenBank/DDBJ whole genome shotgun (WGS) entry which is preliminary data.</text>
</comment>
<evidence type="ECO:0000256" key="1">
    <source>
        <dbReference type="SAM" id="MobiDB-lite"/>
    </source>
</evidence>
<dbReference type="AlphaFoldDB" id="A0A2H0KD29"/>
<accession>A0A2H0KD29</accession>
<feature type="region of interest" description="Disordered" evidence="1">
    <location>
        <begin position="128"/>
        <end position="161"/>
    </location>
</feature>
<evidence type="ECO:0000313" key="3">
    <source>
        <dbReference type="Proteomes" id="UP000229342"/>
    </source>
</evidence>
<evidence type="ECO:0000313" key="2">
    <source>
        <dbReference type="EMBL" id="PIQ69166.1"/>
    </source>
</evidence>
<dbReference type="EMBL" id="PCVG01000006">
    <property type="protein sequence ID" value="PIQ69166.1"/>
    <property type="molecule type" value="Genomic_DNA"/>
</dbReference>
<protein>
    <submittedName>
        <fullName evidence="2">Uncharacterized protein</fullName>
    </submittedName>
</protein>
<proteinExistence type="predicted"/>
<reference evidence="2 3" key="1">
    <citation type="submission" date="2017-09" db="EMBL/GenBank/DDBJ databases">
        <title>Depth-based differentiation of microbial function through sediment-hosted aquifers and enrichment of novel symbionts in the deep terrestrial subsurface.</title>
        <authorList>
            <person name="Probst A.J."/>
            <person name="Ladd B."/>
            <person name="Jarett J.K."/>
            <person name="Geller-Mcgrath D.E."/>
            <person name="Sieber C.M."/>
            <person name="Emerson J.B."/>
            <person name="Anantharaman K."/>
            <person name="Thomas B.C."/>
            <person name="Malmstrom R."/>
            <person name="Stieglmeier M."/>
            <person name="Klingl A."/>
            <person name="Woyke T."/>
            <person name="Ryan C.M."/>
            <person name="Banfield J.F."/>
        </authorList>
    </citation>
    <scope>NUCLEOTIDE SEQUENCE [LARGE SCALE GENOMIC DNA]</scope>
    <source>
        <strain evidence="2">CG11_big_fil_rev_8_21_14_0_20_46_11</strain>
    </source>
</reference>
<dbReference type="Proteomes" id="UP000229342">
    <property type="component" value="Unassembled WGS sequence"/>
</dbReference>
<name>A0A2H0KD29_9BACT</name>